<sequence>MAPNKINGQEVKCAMIRSKYVWSYTAYCKAEQCYRIGCIVSIGTGKTPEALIESLNLSLPRNIAEIVGVTKNLAVISHLRNLFIDQIANADGSVVDYARSWSHSISVPFFRFSPIHSSPVELDETDDLKLINMMWNTKVYMNEESSSVSQLIELLKLFKK</sequence>
<keyword evidence="1" id="KW-0378">Hydrolase</keyword>
<evidence type="ECO:0000256" key="1">
    <source>
        <dbReference type="ARBA" id="ARBA00022801"/>
    </source>
</evidence>
<gene>
    <name evidence="2" type="ORF">KIN20_015024</name>
</gene>
<dbReference type="InterPro" id="IPR047148">
    <property type="entry name" value="PLPL9"/>
</dbReference>
<dbReference type="Proteomes" id="UP001196413">
    <property type="component" value="Unassembled WGS sequence"/>
</dbReference>
<evidence type="ECO:0000313" key="2">
    <source>
        <dbReference type="EMBL" id="KAJ1357009.1"/>
    </source>
</evidence>
<dbReference type="GO" id="GO:2000304">
    <property type="term" value="P:positive regulation of ceramide biosynthetic process"/>
    <property type="evidence" value="ECO:0007669"/>
    <property type="project" value="TreeGrafter"/>
</dbReference>
<proteinExistence type="predicted"/>
<accession>A0AAD5QPK5</accession>
<dbReference type="EMBL" id="JAHQIW010002990">
    <property type="protein sequence ID" value="KAJ1357009.1"/>
    <property type="molecule type" value="Genomic_DNA"/>
</dbReference>
<keyword evidence="3" id="KW-1185">Reference proteome</keyword>
<dbReference type="GO" id="GO:0047499">
    <property type="term" value="F:calcium-independent phospholipase A2 activity"/>
    <property type="evidence" value="ECO:0007669"/>
    <property type="project" value="InterPro"/>
</dbReference>
<dbReference type="GO" id="GO:0052816">
    <property type="term" value="F:long-chain fatty acyl-CoA hydrolase activity"/>
    <property type="evidence" value="ECO:0007669"/>
    <property type="project" value="TreeGrafter"/>
</dbReference>
<dbReference type="PANTHER" id="PTHR24139">
    <property type="entry name" value="CALCIUM-INDEPENDENT PHOSPHOLIPASE A2"/>
    <property type="match status" value="1"/>
</dbReference>
<protein>
    <submittedName>
        <fullName evidence="2">Uncharacterized protein</fullName>
    </submittedName>
</protein>
<dbReference type="PANTHER" id="PTHR24139:SF34">
    <property type="entry name" value="85_88 KDA CALCIUM-INDEPENDENT PHOSPHOLIPASE A2"/>
    <property type="match status" value="1"/>
</dbReference>
<evidence type="ECO:0000313" key="3">
    <source>
        <dbReference type="Proteomes" id="UP001196413"/>
    </source>
</evidence>
<comment type="caution">
    <text evidence="2">The sequence shown here is derived from an EMBL/GenBank/DDBJ whole genome shotgun (WGS) entry which is preliminary data.</text>
</comment>
<reference evidence="2" key="1">
    <citation type="submission" date="2021-06" db="EMBL/GenBank/DDBJ databases">
        <title>Parelaphostrongylus tenuis whole genome reference sequence.</title>
        <authorList>
            <person name="Garwood T.J."/>
            <person name="Larsen P.A."/>
            <person name="Fountain-Jones N.M."/>
            <person name="Garbe J.R."/>
            <person name="Macchietto M.G."/>
            <person name="Kania S.A."/>
            <person name="Gerhold R.W."/>
            <person name="Richards J.E."/>
            <person name="Wolf T.M."/>
        </authorList>
    </citation>
    <scope>NUCLEOTIDE SEQUENCE</scope>
    <source>
        <strain evidence="2">MNPRO001-30</strain>
        <tissue evidence="2">Meninges</tissue>
    </source>
</reference>
<organism evidence="2 3">
    <name type="scientific">Parelaphostrongylus tenuis</name>
    <name type="common">Meningeal worm</name>
    <dbReference type="NCBI Taxonomy" id="148309"/>
    <lineage>
        <taxon>Eukaryota</taxon>
        <taxon>Metazoa</taxon>
        <taxon>Ecdysozoa</taxon>
        <taxon>Nematoda</taxon>
        <taxon>Chromadorea</taxon>
        <taxon>Rhabditida</taxon>
        <taxon>Rhabditina</taxon>
        <taxon>Rhabditomorpha</taxon>
        <taxon>Strongyloidea</taxon>
        <taxon>Metastrongylidae</taxon>
        <taxon>Parelaphostrongylus</taxon>
    </lineage>
</organism>
<dbReference type="AlphaFoldDB" id="A0AAD5QPK5"/>
<dbReference type="GO" id="GO:0005739">
    <property type="term" value="C:mitochondrion"/>
    <property type="evidence" value="ECO:0007669"/>
    <property type="project" value="TreeGrafter"/>
</dbReference>
<name>A0AAD5QPK5_PARTN</name>